<gene>
    <name evidence="2" type="ORF">EV356DRAFT_499772</name>
</gene>
<evidence type="ECO:0000256" key="1">
    <source>
        <dbReference type="SAM" id="MobiDB-lite"/>
    </source>
</evidence>
<evidence type="ECO:0000313" key="2">
    <source>
        <dbReference type="EMBL" id="KAF2239586.1"/>
    </source>
</evidence>
<feature type="compositionally biased region" description="Low complexity" evidence="1">
    <location>
        <begin position="28"/>
        <end position="42"/>
    </location>
</feature>
<protein>
    <recommendedName>
        <fullName evidence="4">DUF4419 domain-containing protein</fullName>
    </recommendedName>
</protein>
<name>A0A6A6HNC1_VIRVR</name>
<reference evidence="2" key="1">
    <citation type="journal article" date="2020" name="Stud. Mycol.">
        <title>101 Dothideomycetes genomes: a test case for predicting lifestyles and emergence of pathogens.</title>
        <authorList>
            <person name="Haridas S."/>
            <person name="Albert R."/>
            <person name="Binder M."/>
            <person name="Bloem J."/>
            <person name="Labutti K."/>
            <person name="Salamov A."/>
            <person name="Andreopoulos B."/>
            <person name="Baker S."/>
            <person name="Barry K."/>
            <person name="Bills G."/>
            <person name="Bluhm B."/>
            <person name="Cannon C."/>
            <person name="Castanera R."/>
            <person name="Culley D."/>
            <person name="Daum C."/>
            <person name="Ezra D."/>
            <person name="Gonzalez J."/>
            <person name="Henrissat B."/>
            <person name="Kuo A."/>
            <person name="Liang C."/>
            <person name="Lipzen A."/>
            <person name="Lutzoni F."/>
            <person name="Magnuson J."/>
            <person name="Mondo S."/>
            <person name="Nolan M."/>
            <person name="Ohm R."/>
            <person name="Pangilinan J."/>
            <person name="Park H.-J."/>
            <person name="Ramirez L."/>
            <person name="Alfaro M."/>
            <person name="Sun H."/>
            <person name="Tritt A."/>
            <person name="Yoshinaga Y."/>
            <person name="Zwiers L.-H."/>
            <person name="Turgeon B."/>
            <person name="Goodwin S."/>
            <person name="Spatafora J."/>
            <person name="Crous P."/>
            <person name="Grigoriev I."/>
        </authorList>
    </citation>
    <scope>NUCLEOTIDE SEQUENCE</scope>
    <source>
        <strain evidence="2">Tuck. ex Michener</strain>
    </source>
</reference>
<proteinExistence type="predicted"/>
<dbReference type="OrthoDB" id="9978173at2759"/>
<feature type="region of interest" description="Disordered" evidence="1">
    <location>
        <begin position="1"/>
        <end position="64"/>
    </location>
</feature>
<dbReference type="AlphaFoldDB" id="A0A6A6HNC1"/>
<accession>A0A6A6HNC1</accession>
<sequence>MKNCFGRIFKRSGDVKHNGVANEKPQSKDGQGSLSSSSSMETSRGDGISVPKSDENIPHVTSISVPKSHENIPHITIHPAKHAATKWYQKGVSTADELFHGAAPEKHPESQKILQGTFQGFDFDQNTICASTNGLVRSAIYAYGRHYHLTLRPDDVWFAILTQVGFYINKHAEELRNHFVEHEGKKKLVVERYGTIETVDIGEMSVEMSNLIQANVKDPDLQKWIMPNFSTTKEEDIVVASVLMMGAMQKYFAYFYACCCGIPSVTLLGTREDWLEMFCRLKKLKELGEEPTEFYAVLKPILSFFVRSFDEPDSPQVIDFWQKIAEEDGGSGNTYLSGWITAFCFWDADGNRMMRNLNQTEDISMIQVDDTLNFDLDIALKGRIDTDVVPAGFAVVPATVNDNGEEYKTKLIAGSIGIQVTSSGQKLDEGPIYSHQQGQQRKPTGIPGLDSLQPVTGWWMYKLKPELQE</sequence>
<evidence type="ECO:0008006" key="4">
    <source>
        <dbReference type="Google" id="ProtNLM"/>
    </source>
</evidence>
<dbReference type="EMBL" id="ML991772">
    <property type="protein sequence ID" value="KAF2239586.1"/>
    <property type="molecule type" value="Genomic_DNA"/>
</dbReference>
<dbReference type="Pfam" id="PF14388">
    <property type="entry name" value="DUF4419"/>
    <property type="match status" value="1"/>
</dbReference>
<organism evidence="2 3">
    <name type="scientific">Viridothelium virens</name>
    <name type="common">Speckled blister lichen</name>
    <name type="synonym">Trypethelium virens</name>
    <dbReference type="NCBI Taxonomy" id="1048519"/>
    <lineage>
        <taxon>Eukaryota</taxon>
        <taxon>Fungi</taxon>
        <taxon>Dikarya</taxon>
        <taxon>Ascomycota</taxon>
        <taxon>Pezizomycotina</taxon>
        <taxon>Dothideomycetes</taxon>
        <taxon>Dothideomycetes incertae sedis</taxon>
        <taxon>Trypetheliales</taxon>
        <taxon>Trypetheliaceae</taxon>
        <taxon>Viridothelium</taxon>
    </lineage>
</organism>
<dbReference type="Proteomes" id="UP000800092">
    <property type="component" value="Unassembled WGS sequence"/>
</dbReference>
<dbReference type="Gene3D" id="1.20.120.1060">
    <property type="match status" value="1"/>
</dbReference>
<feature type="region of interest" description="Disordered" evidence="1">
    <location>
        <begin position="427"/>
        <end position="447"/>
    </location>
</feature>
<evidence type="ECO:0000313" key="3">
    <source>
        <dbReference type="Proteomes" id="UP000800092"/>
    </source>
</evidence>
<dbReference type="InterPro" id="IPR025533">
    <property type="entry name" value="DUF4419"/>
</dbReference>
<dbReference type="PANTHER" id="PTHR31252">
    <property type="entry name" value="DUF4419 DOMAIN-CONTAINING PROTEIN"/>
    <property type="match status" value="1"/>
</dbReference>
<keyword evidence="3" id="KW-1185">Reference proteome</keyword>
<dbReference type="PANTHER" id="PTHR31252:SF11">
    <property type="entry name" value="DUF4419 DOMAIN-CONTAINING PROTEIN"/>
    <property type="match status" value="1"/>
</dbReference>